<feature type="domain" description="Nudix hydrolase" evidence="7">
    <location>
        <begin position="6"/>
        <end position="190"/>
    </location>
</feature>
<name>A0A084IKF1_SALHC</name>
<dbReference type="AlphaFoldDB" id="A0A084IKF1"/>
<evidence type="ECO:0000313" key="9">
    <source>
        <dbReference type="Proteomes" id="UP000028302"/>
    </source>
</evidence>
<keyword evidence="6" id="KW-0464">Manganese</keyword>
<protein>
    <recommendedName>
        <fullName evidence="7">Nudix hydrolase domain-containing protein</fullName>
    </recommendedName>
</protein>
<accession>A0A084IKF1</accession>
<dbReference type="SUPFAM" id="SSF55811">
    <property type="entry name" value="Nudix"/>
    <property type="match status" value="1"/>
</dbReference>
<dbReference type="PANTHER" id="PTHR12318:SF0">
    <property type="entry name" value="ACYL-COENZYME A DIPHOSPHATASE NUDT19"/>
    <property type="match status" value="1"/>
</dbReference>
<dbReference type="Gene3D" id="3.90.79.10">
    <property type="entry name" value="Nucleoside Triphosphate Pyrophosphohydrolase"/>
    <property type="match status" value="1"/>
</dbReference>
<dbReference type="CDD" id="cd18870">
    <property type="entry name" value="NUDIX_AcylCoAdiphos_Nudt19"/>
    <property type="match status" value="1"/>
</dbReference>
<keyword evidence="5" id="KW-0460">Magnesium</keyword>
<keyword evidence="4" id="KW-0378">Hydrolase</keyword>
<dbReference type="eggNOG" id="COG0494">
    <property type="taxonomic scope" value="Bacteria"/>
</dbReference>
<dbReference type="Pfam" id="PF00293">
    <property type="entry name" value="NUDIX"/>
    <property type="match status" value="1"/>
</dbReference>
<comment type="cofactor">
    <cofactor evidence="2">
        <name>Mg(2+)</name>
        <dbReference type="ChEBI" id="CHEBI:18420"/>
    </cofactor>
</comment>
<reference evidence="8 9" key="1">
    <citation type="submission" date="2013-03" db="EMBL/GenBank/DDBJ databases">
        <title>Salinisphaera hydrothermalis C41B8 Genome Sequencing.</title>
        <authorList>
            <person name="Li C."/>
            <person name="Lai Q."/>
            <person name="Shao Z."/>
        </authorList>
    </citation>
    <scope>NUCLEOTIDE SEQUENCE [LARGE SCALE GENOMIC DNA]</scope>
    <source>
        <strain evidence="8 9">C41B8</strain>
    </source>
</reference>
<evidence type="ECO:0000256" key="2">
    <source>
        <dbReference type="ARBA" id="ARBA00001946"/>
    </source>
</evidence>
<dbReference type="Proteomes" id="UP000028302">
    <property type="component" value="Unassembled WGS sequence"/>
</dbReference>
<dbReference type="EMBL" id="APNK01000016">
    <property type="protein sequence ID" value="KEZ77185.1"/>
    <property type="molecule type" value="Genomic_DNA"/>
</dbReference>
<sequence length="213" mass="22991">MPDPVPIRDAATVAVLRDGRGGGLEVLLLRRHASHVFGAGADVFPGGAVDRDDVELTRDADLTDGPWRMAALRECFEEAGLLCATHDAKTADQIADQRRALNAGRCDWRDVIDALALELDLSMPVAFARWTTPPGPPKRYATRFYALAAPDEQCAQADGRETVAAEWMAPAAALADADAGRRWLMTPTRATLIQLAHYRDTATALAGLRTKAC</sequence>
<evidence type="ECO:0000256" key="5">
    <source>
        <dbReference type="ARBA" id="ARBA00022842"/>
    </source>
</evidence>
<keyword evidence="3" id="KW-0479">Metal-binding</keyword>
<evidence type="ECO:0000313" key="8">
    <source>
        <dbReference type="EMBL" id="KEZ77185.1"/>
    </source>
</evidence>
<organism evidence="8 9">
    <name type="scientific">Salinisphaera hydrothermalis (strain C41B8)</name>
    <dbReference type="NCBI Taxonomy" id="1304275"/>
    <lineage>
        <taxon>Bacteria</taxon>
        <taxon>Pseudomonadati</taxon>
        <taxon>Pseudomonadota</taxon>
        <taxon>Gammaproteobacteria</taxon>
        <taxon>Salinisphaerales</taxon>
        <taxon>Salinisphaeraceae</taxon>
        <taxon>Salinisphaera</taxon>
    </lineage>
</organism>
<dbReference type="PANTHER" id="PTHR12318">
    <property type="entry name" value="TESTOSTERONE-REGULATED PROTEIN RP2"/>
    <property type="match status" value="1"/>
</dbReference>
<dbReference type="GO" id="GO:0046872">
    <property type="term" value="F:metal ion binding"/>
    <property type="evidence" value="ECO:0007669"/>
    <property type="project" value="UniProtKB-KW"/>
</dbReference>
<dbReference type="InterPro" id="IPR039121">
    <property type="entry name" value="NUDT19"/>
</dbReference>
<gene>
    <name evidence="8" type="ORF">C41B8_11368</name>
</gene>
<evidence type="ECO:0000256" key="6">
    <source>
        <dbReference type="ARBA" id="ARBA00023211"/>
    </source>
</evidence>
<dbReference type="STRING" id="1304275.C41B8_11368"/>
<keyword evidence="9" id="KW-1185">Reference proteome</keyword>
<dbReference type="InterPro" id="IPR000086">
    <property type="entry name" value="NUDIX_hydrolase_dom"/>
</dbReference>
<evidence type="ECO:0000256" key="1">
    <source>
        <dbReference type="ARBA" id="ARBA00001936"/>
    </source>
</evidence>
<evidence type="ECO:0000259" key="7">
    <source>
        <dbReference type="PROSITE" id="PS51462"/>
    </source>
</evidence>
<evidence type="ECO:0000256" key="3">
    <source>
        <dbReference type="ARBA" id="ARBA00022723"/>
    </source>
</evidence>
<dbReference type="PROSITE" id="PS51462">
    <property type="entry name" value="NUDIX"/>
    <property type="match status" value="1"/>
</dbReference>
<proteinExistence type="predicted"/>
<comment type="caution">
    <text evidence="8">The sequence shown here is derived from an EMBL/GenBank/DDBJ whole genome shotgun (WGS) entry which is preliminary data.</text>
</comment>
<comment type="cofactor">
    <cofactor evidence="1">
        <name>Mn(2+)</name>
        <dbReference type="ChEBI" id="CHEBI:29035"/>
    </cofactor>
</comment>
<dbReference type="InterPro" id="IPR015797">
    <property type="entry name" value="NUDIX_hydrolase-like_dom_sf"/>
</dbReference>
<evidence type="ECO:0000256" key="4">
    <source>
        <dbReference type="ARBA" id="ARBA00022801"/>
    </source>
</evidence>
<dbReference type="GO" id="GO:0016818">
    <property type="term" value="F:hydrolase activity, acting on acid anhydrides, in phosphorus-containing anhydrides"/>
    <property type="evidence" value="ECO:0007669"/>
    <property type="project" value="InterPro"/>
</dbReference>